<dbReference type="InterPro" id="IPR045074">
    <property type="entry name" value="GST_C_Tau"/>
</dbReference>
<feature type="domain" description="GST C-terminal" evidence="1">
    <location>
        <begin position="1"/>
        <end position="109"/>
    </location>
</feature>
<accession>A0AA88S755</accession>
<organism evidence="2 3">
    <name type="scientific">Escallonia herrerae</name>
    <dbReference type="NCBI Taxonomy" id="1293975"/>
    <lineage>
        <taxon>Eukaryota</taxon>
        <taxon>Viridiplantae</taxon>
        <taxon>Streptophyta</taxon>
        <taxon>Embryophyta</taxon>
        <taxon>Tracheophyta</taxon>
        <taxon>Spermatophyta</taxon>
        <taxon>Magnoliopsida</taxon>
        <taxon>eudicotyledons</taxon>
        <taxon>Gunneridae</taxon>
        <taxon>Pentapetalae</taxon>
        <taxon>asterids</taxon>
        <taxon>campanulids</taxon>
        <taxon>Escalloniales</taxon>
        <taxon>Escalloniaceae</taxon>
        <taxon>Escallonia</taxon>
    </lineage>
</organism>
<gene>
    <name evidence="2" type="ORF">RJ639_026396</name>
</gene>
<dbReference type="Proteomes" id="UP001188597">
    <property type="component" value="Unassembled WGS sequence"/>
</dbReference>
<dbReference type="PROSITE" id="PS50405">
    <property type="entry name" value="GST_CTER"/>
    <property type="match status" value="1"/>
</dbReference>
<comment type="caution">
    <text evidence="2">The sequence shown here is derived from an EMBL/GenBank/DDBJ whole genome shotgun (WGS) entry which is preliminary data.</text>
</comment>
<protein>
    <recommendedName>
        <fullName evidence="1">GST C-terminal domain-containing protein</fullName>
    </recommendedName>
</protein>
<proteinExistence type="predicted"/>
<dbReference type="Gene3D" id="1.20.1050.10">
    <property type="match status" value="1"/>
</dbReference>
<keyword evidence="3" id="KW-1185">Reference proteome</keyword>
<sequence length="123" mass="13749">MSSTTIQEKFYKTAFMTFCSTGEDRAKGLESTAELLEGEISGKKYLGGEELGFLDIAAGWTAHRFQFLEEVLAMDSTIYPAFTSWIEKFLDVPVIRENLSTSGRIAPRLLEVQIVDVILVSMN</sequence>
<dbReference type="CDD" id="cd03185">
    <property type="entry name" value="GST_C_Tau"/>
    <property type="match status" value="1"/>
</dbReference>
<dbReference type="SUPFAM" id="SSF47616">
    <property type="entry name" value="GST C-terminal domain-like"/>
    <property type="match status" value="1"/>
</dbReference>
<dbReference type="GO" id="GO:0006749">
    <property type="term" value="P:glutathione metabolic process"/>
    <property type="evidence" value="ECO:0007669"/>
    <property type="project" value="InterPro"/>
</dbReference>
<evidence type="ECO:0000313" key="3">
    <source>
        <dbReference type="Proteomes" id="UP001188597"/>
    </source>
</evidence>
<evidence type="ECO:0000259" key="1">
    <source>
        <dbReference type="PROSITE" id="PS50405"/>
    </source>
</evidence>
<dbReference type="GO" id="GO:0004364">
    <property type="term" value="F:glutathione transferase activity"/>
    <property type="evidence" value="ECO:0007669"/>
    <property type="project" value="InterPro"/>
</dbReference>
<name>A0AA88S755_9ASTE</name>
<evidence type="ECO:0000313" key="2">
    <source>
        <dbReference type="EMBL" id="KAK2996957.1"/>
    </source>
</evidence>
<reference evidence="2" key="1">
    <citation type="submission" date="2022-12" db="EMBL/GenBank/DDBJ databases">
        <title>Draft genome assemblies for two species of Escallonia (Escalloniales).</title>
        <authorList>
            <person name="Chanderbali A."/>
            <person name="Dervinis C."/>
            <person name="Anghel I."/>
            <person name="Soltis D."/>
            <person name="Soltis P."/>
            <person name="Zapata F."/>
        </authorList>
    </citation>
    <scope>NUCLEOTIDE SEQUENCE</scope>
    <source>
        <strain evidence="2">UCBG64.0493</strain>
        <tissue evidence="2">Leaf</tissue>
    </source>
</reference>
<dbReference type="AlphaFoldDB" id="A0AA88S755"/>
<dbReference type="InterPro" id="IPR036282">
    <property type="entry name" value="Glutathione-S-Trfase_C_sf"/>
</dbReference>
<dbReference type="Pfam" id="PF13410">
    <property type="entry name" value="GST_C_2"/>
    <property type="match status" value="1"/>
</dbReference>
<dbReference type="EMBL" id="JAVXUP010004560">
    <property type="protein sequence ID" value="KAK2996957.1"/>
    <property type="molecule type" value="Genomic_DNA"/>
</dbReference>
<dbReference type="InterPro" id="IPR010987">
    <property type="entry name" value="Glutathione-S-Trfase_C-like"/>
</dbReference>